<name>B4VZP7_9CYAN</name>
<keyword evidence="5 7" id="KW-1133">Transmembrane helix</keyword>
<dbReference type="Pfam" id="PF04239">
    <property type="entry name" value="DUF421"/>
    <property type="match status" value="1"/>
</dbReference>
<evidence type="ECO:0000313" key="9">
    <source>
        <dbReference type="EMBL" id="EDX72549.1"/>
    </source>
</evidence>
<feature type="transmembrane region" description="Helical" evidence="7">
    <location>
        <begin position="41"/>
        <end position="59"/>
    </location>
</feature>
<evidence type="ECO:0000256" key="7">
    <source>
        <dbReference type="SAM" id="Phobius"/>
    </source>
</evidence>
<feature type="transmembrane region" description="Helical" evidence="7">
    <location>
        <begin position="65"/>
        <end position="89"/>
    </location>
</feature>
<gene>
    <name evidence="9" type="ORF">MC7420_2457</name>
</gene>
<evidence type="ECO:0000256" key="5">
    <source>
        <dbReference type="ARBA" id="ARBA00022989"/>
    </source>
</evidence>
<evidence type="ECO:0000256" key="4">
    <source>
        <dbReference type="ARBA" id="ARBA00022692"/>
    </source>
</evidence>
<dbReference type="STRING" id="118168.MC7420_2457"/>
<evidence type="ECO:0000256" key="2">
    <source>
        <dbReference type="ARBA" id="ARBA00006448"/>
    </source>
</evidence>
<protein>
    <recommendedName>
        <fullName evidence="8">YetF C-terminal domain-containing protein</fullName>
    </recommendedName>
</protein>
<comment type="similarity">
    <text evidence="2">Belongs to the UPF0702 family.</text>
</comment>
<keyword evidence="3" id="KW-1003">Cell membrane</keyword>
<dbReference type="GO" id="GO:0005886">
    <property type="term" value="C:plasma membrane"/>
    <property type="evidence" value="ECO:0007669"/>
    <property type="project" value="UniProtKB-SubCell"/>
</dbReference>
<dbReference type="PANTHER" id="PTHR34582">
    <property type="entry name" value="UPF0702 TRANSMEMBRANE PROTEIN YCAP"/>
    <property type="match status" value="1"/>
</dbReference>
<dbReference type="eggNOG" id="COG2323">
    <property type="taxonomic scope" value="Bacteria"/>
</dbReference>
<dbReference type="InterPro" id="IPR023090">
    <property type="entry name" value="UPF0702_alpha/beta_dom_sf"/>
</dbReference>
<dbReference type="Proteomes" id="UP000003835">
    <property type="component" value="Unassembled WGS sequence"/>
</dbReference>
<dbReference type="InterPro" id="IPR007353">
    <property type="entry name" value="DUF421"/>
</dbReference>
<feature type="transmembrane region" description="Helical" evidence="7">
    <location>
        <begin position="13"/>
        <end position="32"/>
    </location>
</feature>
<evidence type="ECO:0000259" key="8">
    <source>
        <dbReference type="Pfam" id="PF04239"/>
    </source>
</evidence>
<reference evidence="9 10" key="1">
    <citation type="submission" date="2008-07" db="EMBL/GenBank/DDBJ databases">
        <authorList>
            <person name="Tandeau de Marsac N."/>
            <person name="Ferriera S."/>
            <person name="Johnson J."/>
            <person name="Kravitz S."/>
            <person name="Beeson K."/>
            <person name="Sutton G."/>
            <person name="Rogers Y.-H."/>
            <person name="Friedman R."/>
            <person name="Frazier M."/>
            <person name="Venter J.C."/>
        </authorList>
    </citation>
    <scope>NUCLEOTIDE SEQUENCE [LARGE SCALE GENOMIC DNA]</scope>
    <source>
        <strain evidence="9 10">PCC 7420</strain>
    </source>
</reference>
<keyword evidence="4 7" id="KW-0812">Transmembrane</keyword>
<evidence type="ECO:0000256" key="3">
    <source>
        <dbReference type="ARBA" id="ARBA00022475"/>
    </source>
</evidence>
<proteinExistence type="inferred from homology"/>
<keyword evidence="6 7" id="KW-0472">Membrane</keyword>
<dbReference type="PANTHER" id="PTHR34582:SF6">
    <property type="entry name" value="UPF0702 TRANSMEMBRANE PROTEIN YCAP"/>
    <property type="match status" value="1"/>
</dbReference>
<comment type="subcellular location">
    <subcellularLocation>
        <location evidence="1">Cell membrane</location>
        <topology evidence="1">Multi-pass membrane protein</topology>
    </subcellularLocation>
</comment>
<dbReference type="AlphaFoldDB" id="B4VZP7"/>
<dbReference type="HOGENOM" id="CLU_077149_2_1_3"/>
<accession>B4VZP7</accession>
<evidence type="ECO:0000256" key="6">
    <source>
        <dbReference type="ARBA" id="ARBA00023136"/>
    </source>
</evidence>
<sequence length="179" mass="19542">MGLEAPTLNVWQMGLRAAIIYGAALIMVRVIGDRRFIGKHAAMDVLLGVILGSTLSRAINGAAPYFPTLGAALVLVGMHGLVSALAFHVERFDVWVKGKPRTLIREGQVNRKAMRKSHISDRDLESSLRLKGKITEPMQVEIARLESNGDISVMPKPKPPRVIEVSVEAGVQTVRIEVD</sequence>
<dbReference type="Gene3D" id="3.30.240.20">
    <property type="entry name" value="bsu07140 like domains"/>
    <property type="match status" value="1"/>
</dbReference>
<organism evidence="9 10">
    <name type="scientific">Coleofasciculus chthonoplastes PCC 7420</name>
    <dbReference type="NCBI Taxonomy" id="118168"/>
    <lineage>
        <taxon>Bacteria</taxon>
        <taxon>Bacillati</taxon>
        <taxon>Cyanobacteriota</taxon>
        <taxon>Cyanophyceae</taxon>
        <taxon>Coleofasciculales</taxon>
        <taxon>Coleofasciculaceae</taxon>
        <taxon>Coleofasciculus</taxon>
    </lineage>
</organism>
<feature type="domain" description="YetF C-terminal" evidence="8">
    <location>
        <begin position="88"/>
        <end position="164"/>
    </location>
</feature>
<dbReference type="EMBL" id="DS989863">
    <property type="protein sequence ID" value="EDX72549.1"/>
    <property type="molecule type" value="Genomic_DNA"/>
</dbReference>
<keyword evidence="10" id="KW-1185">Reference proteome</keyword>
<evidence type="ECO:0000313" key="10">
    <source>
        <dbReference type="Proteomes" id="UP000003835"/>
    </source>
</evidence>
<evidence type="ECO:0000256" key="1">
    <source>
        <dbReference type="ARBA" id="ARBA00004651"/>
    </source>
</evidence>